<dbReference type="Gene3D" id="1.20.1250.20">
    <property type="entry name" value="MFS general substrate transporter like domains"/>
    <property type="match status" value="1"/>
</dbReference>
<evidence type="ECO:0000256" key="4">
    <source>
        <dbReference type="ARBA" id="ARBA00022692"/>
    </source>
</evidence>
<dbReference type="NCBIfam" id="TIGR00879">
    <property type="entry name" value="SP"/>
    <property type="match status" value="1"/>
</dbReference>
<dbReference type="EMBL" id="CAJPDS010000064">
    <property type="protein sequence ID" value="CAF9932736.1"/>
    <property type="molecule type" value="Genomic_DNA"/>
</dbReference>
<feature type="transmembrane region" description="Helical" evidence="8">
    <location>
        <begin position="120"/>
        <end position="141"/>
    </location>
</feature>
<evidence type="ECO:0000256" key="1">
    <source>
        <dbReference type="ARBA" id="ARBA00004141"/>
    </source>
</evidence>
<evidence type="ECO:0000256" key="2">
    <source>
        <dbReference type="ARBA" id="ARBA00010992"/>
    </source>
</evidence>
<evidence type="ECO:0000259" key="9">
    <source>
        <dbReference type="PROSITE" id="PS50850"/>
    </source>
</evidence>
<evidence type="ECO:0000313" key="11">
    <source>
        <dbReference type="Proteomes" id="UP000664521"/>
    </source>
</evidence>
<dbReference type="InterPro" id="IPR005829">
    <property type="entry name" value="Sugar_transporter_CS"/>
</dbReference>
<comment type="caution">
    <text evidence="10">The sequence shown here is derived from an EMBL/GenBank/DDBJ whole genome shotgun (WGS) entry which is preliminary data.</text>
</comment>
<dbReference type="InterPro" id="IPR020846">
    <property type="entry name" value="MFS_dom"/>
</dbReference>
<feature type="transmembrane region" description="Helical" evidence="8">
    <location>
        <begin position="21"/>
        <end position="39"/>
    </location>
</feature>
<feature type="transmembrane region" description="Helical" evidence="8">
    <location>
        <begin position="290"/>
        <end position="314"/>
    </location>
</feature>
<evidence type="ECO:0000256" key="5">
    <source>
        <dbReference type="ARBA" id="ARBA00022989"/>
    </source>
</evidence>
<gene>
    <name evidence="10" type="ORF">HETSPECPRED_008440</name>
</gene>
<keyword evidence="4 8" id="KW-0812">Transmembrane</keyword>
<evidence type="ECO:0000256" key="6">
    <source>
        <dbReference type="ARBA" id="ARBA00023136"/>
    </source>
</evidence>
<feature type="transmembrane region" description="Helical" evidence="8">
    <location>
        <begin position="427"/>
        <end position="450"/>
    </location>
</feature>
<dbReference type="AlphaFoldDB" id="A0A8H3G458"/>
<comment type="similarity">
    <text evidence="2 7">Belongs to the major facilitator superfamily. Sugar transporter (TC 2.A.1.1) family.</text>
</comment>
<dbReference type="PANTHER" id="PTHR48022:SF2">
    <property type="entry name" value="PLASTIDIC GLUCOSE TRANSPORTER 4"/>
    <property type="match status" value="1"/>
</dbReference>
<dbReference type="PROSITE" id="PS00217">
    <property type="entry name" value="SUGAR_TRANSPORT_2"/>
    <property type="match status" value="1"/>
</dbReference>
<dbReference type="InterPro" id="IPR003663">
    <property type="entry name" value="Sugar/inositol_transpt"/>
</dbReference>
<evidence type="ECO:0000256" key="8">
    <source>
        <dbReference type="SAM" id="Phobius"/>
    </source>
</evidence>
<feature type="transmembrane region" description="Helical" evidence="8">
    <location>
        <begin position="359"/>
        <end position="378"/>
    </location>
</feature>
<keyword evidence="11" id="KW-1185">Reference proteome</keyword>
<feature type="transmembrane region" description="Helical" evidence="8">
    <location>
        <begin position="456"/>
        <end position="476"/>
    </location>
</feature>
<feature type="transmembrane region" description="Helical" evidence="8">
    <location>
        <begin position="326"/>
        <end position="347"/>
    </location>
</feature>
<accession>A0A8H3G458</accession>
<dbReference type="SUPFAM" id="SSF103473">
    <property type="entry name" value="MFS general substrate transporter"/>
    <property type="match status" value="1"/>
</dbReference>
<sequence length="537" mass="57154">MALGQFAARANKLLTTVRHPPLYVTASLIVALGGLLNGLDTSTIGPVITMPAFKSTFGPLSSSLEGFIVSSILISATLVSLFAGAISDSFGRTRSLALGSLLFAMGAAVEAAAVNLGMFITGRCVVGFGEGVFLSTLVVYVAEIAPPQQRGPLCTLVQLFITLGLVLGFFVCYGTVTIDSPLSWRIPLALQSAIAFVLAIASFFYLPQSPRWLAYKGRKEEASLVWDKLGVSGAEREKDLLKDSAAPAGGEVVEVPATQASAKAQSMKEKLHRKLADLTVVFRKDTRKPLLLGVFLMAMQQLSGIDGVIYYAPLLFQQAGLNSSEATFLASGVSAICIFAFTILAVIFVDRWGRRASTIYGGLVLFTCMAIMGTLYASKSVHSGSGAGRWVVILMIYIFSIAYSMTWAIGVKLFASEIQPVATRATAVSLAQAANCISNFFVALITPILLSRSSSAIYFLFGTCLLVTVCVSSVYMPETRGADLETTGLAIGAMKPGEMAVLRRMGRVVSWVRSRVEGRRGSGETGRGMGVELERMG</sequence>
<feature type="transmembrane region" description="Helical" evidence="8">
    <location>
        <begin position="153"/>
        <end position="176"/>
    </location>
</feature>
<name>A0A8H3G458_9LECA</name>
<dbReference type="InterPro" id="IPR036259">
    <property type="entry name" value="MFS_trans_sf"/>
</dbReference>
<dbReference type="InterPro" id="IPR005828">
    <property type="entry name" value="MFS_sugar_transport-like"/>
</dbReference>
<keyword evidence="5 8" id="KW-1133">Transmembrane helix</keyword>
<keyword evidence="3 7" id="KW-0813">Transport</keyword>
<reference evidence="10" key="1">
    <citation type="submission" date="2021-03" db="EMBL/GenBank/DDBJ databases">
        <authorList>
            <person name="Tagirdzhanova G."/>
        </authorList>
    </citation>
    <scope>NUCLEOTIDE SEQUENCE</scope>
</reference>
<dbReference type="GO" id="GO:0016020">
    <property type="term" value="C:membrane"/>
    <property type="evidence" value="ECO:0007669"/>
    <property type="project" value="UniProtKB-SubCell"/>
</dbReference>
<dbReference type="FunFam" id="1.20.1250.20:FF:000134">
    <property type="entry name" value="MFS sugar transporter protein"/>
    <property type="match status" value="1"/>
</dbReference>
<dbReference type="GO" id="GO:0005351">
    <property type="term" value="F:carbohydrate:proton symporter activity"/>
    <property type="evidence" value="ECO:0007669"/>
    <property type="project" value="TreeGrafter"/>
</dbReference>
<dbReference type="InterPro" id="IPR050360">
    <property type="entry name" value="MFS_Sugar_Transporters"/>
</dbReference>
<feature type="transmembrane region" description="Helical" evidence="8">
    <location>
        <begin position="188"/>
        <end position="206"/>
    </location>
</feature>
<dbReference type="Pfam" id="PF00083">
    <property type="entry name" value="Sugar_tr"/>
    <property type="match status" value="1"/>
</dbReference>
<evidence type="ECO:0000256" key="7">
    <source>
        <dbReference type="RuleBase" id="RU003346"/>
    </source>
</evidence>
<dbReference type="PROSITE" id="PS00216">
    <property type="entry name" value="SUGAR_TRANSPORT_1"/>
    <property type="match status" value="1"/>
</dbReference>
<feature type="transmembrane region" description="Helical" evidence="8">
    <location>
        <begin position="390"/>
        <end position="415"/>
    </location>
</feature>
<dbReference type="PROSITE" id="PS50850">
    <property type="entry name" value="MFS"/>
    <property type="match status" value="1"/>
</dbReference>
<proteinExistence type="inferred from homology"/>
<dbReference type="PANTHER" id="PTHR48022">
    <property type="entry name" value="PLASTIDIC GLUCOSE TRANSPORTER 4"/>
    <property type="match status" value="1"/>
</dbReference>
<comment type="subcellular location">
    <subcellularLocation>
        <location evidence="1">Membrane</location>
        <topology evidence="1">Multi-pass membrane protein</topology>
    </subcellularLocation>
</comment>
<organism evidence="10 11">
    <name type="scientific">Heterodermia speciosa</name>
    <dbReference type="NCBI Taxonomy" id="116794"/>
    <lineage>
        <taxon>Eukaryota</taxon>
        <taxon>Fungi</taxon>
        <taxon>Dikarya</taxon>
        <taxon>Ascomycota</taxon>
        <taxon>Pezizomycotina</taxon>
        <taxon>Lecanoromycetes</taxon>
        <taxon>OSLEUM clade</taxon>
        <taxon>Lecanoromycetidae</taxon>
        <taxon>Caliciales</taxon>
        <taxon>Physciaceae</taxon>
        <taxon>Heterodermia</taxon>
    </lineage>
</organism>
<feature type="domain" description="Major facilitator superfamily (MFS) profile" evidence="9">
    <location>
        <begin position="26"/>
        <end position="480"/>
    </location>
</feature>
<dbReference type="Proteomes" id="UP000664521">
    <property type="component" value="Unassembled WGS sequence"/>
</dbReference>
<evidence type="ECO:0000313" key="10">
    <source>
        <dbReference type="EMBL" id="CAF9932736.1"/>
    </source>
</evidence>
<feature type="transmembrane region" description="Helical" evidence="8">
    <location>
        <begin position="95"/>
        <end position="114"/>
    </location>
</feature>
<feature type="transmembrane region" description="Helical" evidence="8">
    <location>
        <begin position="59"/>
        <end position="83"/>
    </location>
</feature>
<evidence type="ECO:0000256" key="3">
    <source>
        <dbReference type="ARBA" id="ARBA00022448"/>
    </source>
</evidence>
<dbReference type="PRINTS" id="PR00171">
    <property type="entry name" value="SUGRTRNSPORT"/>
</dbReference>
<protein>
    <recommendedName>
        <fullName evidence="9">Major facilitator superfamily (MFS) profile domain-containing protein</fullName>
    </recommendedName>
</protein>
<keyword evidence="6 8" id="KW-0472">Membrane</keyword>
<dbReference type="OrthoDB" id="5399138at2759"/>